<feature type="transmembrane region" description="Helical" evidence="6">
    <location>
        <begin position="202"/>
        <end position="224"/>
    </location>
</feature>
<evidence type="ECO:0000256" key="6">
    <source>
        <dbReference type="SAM" id="Phobius"/>
    </source>
</evidence>
<dbReference type="OrthoDB" id="2352272at2"/>
<keyword evidence="5 6" id="KW-0472">Membrane</keyword>
<reference evidence="8 9" key="1">
    <citation type="submission" date="2018-03" db="EMBL/GenBank/DDBJ databases">
        <title>The draft genome of Mesorhizobium soli JCM 19897.</title>
        <authorList>
            <person name="Li L."/>
            <person name="Liu L."/>
            <person name="Liang L."/>
            <person name="Wang T."/>
            <person name="Zhang X."/>
        </authorList>
    </citation>
    <scope>NUCLEOTIDE SEQUENCE [LARGE SCALE GENOMIC DNA]</scope>
    <source>
        <strain evidence="8 9">JCM 19897</strain>
    </source>
</reference>
<dbReference type="Pfam" id="PF00892">
    <property type="entry name" value="EamA"/>
    <property type="match status" value="2"/>
</dbReference>
<organism evidence="8 9">
    <name type="scientific">Pseudaminobacter soli</name>
    <name type="common">ex Li et al. 2025</name>
    <dbReference type="NCBI Taxonomy" id="1295366"/>
    <lineage>
        <taxon>Bacteria</taxon>
        <taxon>Pseudomonadati</taxon>
        <taxon>Pseudomonadota</taxon>
        <taxon>Alphaproteobacteria</taxon>
        <taxon>Hyphomicrobiales</taxon>
        <taxon>Phyllobacteriaceae</taxon>
        <taxon>Pseudaminobacter</taxon>
    </lineage>
</organism>
<gene>
    <name evidence="8" type="ORF">C7I85_11075</name>
</gene>
<dbReference type="SUPFAM" id="SSF103481">
    <property type="entry name" value="Multidrug resistance efflux transporter EmrE"/>
    <property type="match status" value="2"/>
</dbReference>
<feature type="transmembrane region" description="Helical" evidence="6">
    <location>
        <begin position="142"/>
        <end position="159"/>
    </location>
</feature>
<feature type="transmembrane region" description="Helical" evidence="6">
    <location>
        <begin position="236"/>
        <end position="260"/>
    </location>
</feature>
<dbReference type="Proteomes" id="UP000240653">
    <property type="component" value="Unassembled WGS sequence"/>
</dbReference>
<feature type="transmembrane region" description="Helical" evidence="6">
    <location>
        <begin position="171"/>
        <end position="190"/>
    </location>
</feature>
<keyword evidence="4 6" id="KW-1133">Transmembrane helix</keyword>
<proteinExistence type="inferred from homology"/>
<feature type="transmembrane region" description="Helical" evidence="6">
    <location>
        <begin position="26"/>
        <end position="45"/>
    </location>
</feature>
<feature type="domain" description="EamA" evidence="7">
    <location>
        <begin position="173"/>
        <end position="309"/>
    </location>
</feature>
<dbReference type="EMBL" id="PXYL01000004">
    <property type="protein sequence ID" value="PSJ61682.1"/>
    <property type="molecule type" value="Genomic_DNA"/>
</dbReference>
<feature type="transmembrane region" description="Helical" evidence="6">
    <location>
        <begin position="291"/>
        <end position="309"/>
    </location>
</feature>
<comment type="subcellular location">
    <subcellularLocation>
        <location evidence="1">Membrane</location>
        <topology evidence="1">Multi-pass membrane protein</topology>
    </subcellularLocation>
</comment>
<protein>
    <submittedName>
        <fullName evidence="8">EamA family transporter</fullName>
    </submittedName>
</protein>
<dbReference type="PANTHER" id="PTHR32322:SF2">
    <property type="entry name" value="EAMA DOMAIN-CONTAINING PROTEIN"/>
    <property type="match status" value="1"/>
</dbReference>
<dbReference type="InterPro" id="IPR050638">
    <property type="entry name" value="AA-Vitamin_Transporters"/>
</dbReference>
<feature type="domain" description="EamA" evidence="7">
    <location>
        <begin position="30"/>
        <end position="158"/>
    </location>
</feature>
<feature type="transmembrane region" description="Helical" evidence="6">
    <location>
        <begin position="114"/>
        <end position="135"/>
    </location>
</feature>
<evidence type="ECO:0000256" key="5">
    <source>
        <dbReference type="ARBA" id="ARBA00023136"/>
    </source>
</evidence>
<dbReference type="GO" id="GO:0016020">
    <property type="term" value="C:membrane"/>
    <property type="evidence" value="ECO:0007669"/>
    <property type="project" value="UniProtKB-SubCell"/>
</dbReference>
<sequence length="314" mass="33831">MNARTEIIASSSMPVSVDRPFQPIDYGLYALTVLSWSVSWFAISLQVGAGVSPEVNLVWRFAIATVLMFAWVVLSGRQLRFPLADHLRFVAMGVLIFSSNFLFFYYGATYLVSGLLSVVFSLASVINMLLGAVVMRERPAPKILLGGLMGFGGIALMFFPEIAAHGLSGNTLTGLLLCICGTFSFCLGNLVSASNQKRGLPLISTSAWGMLYGTIWATFLALLMGKPFIIAMTVPYLSSLVFLAVISTVIAFAAYLTLLGRIGAARAGYATVMFPIFALLVSTVFEGYVWTLYAILGLLLVALGNVLVIRGGKR</sequence>
<evidence type="ECO:0000313" key="8">
    <source>
        <dbReference type="EMBL" id="PSJ61682.1"/>
    </source>
</evidence>
<evidence type="ECO:0000259" key="7">
    <source>
        <dbReference type="Pfam" id="PF00892"/>
    </source>
</evidence>
<dbReference type="InterPro" id="IPR000620">
    <property type="entry name" value="EamA_dom"/>
</dbReference>
<keyword evidence="9" id="KW-1185">Reference proteome</keyword>
<evidence type="ECO:0000313" key="9">
    <source>
        <dbReference type="Proteomes" id="UP000240653"/>
    </source>
</evidence>
<feature type="transmembrane region" description="Helical" evidence="6">
    <location>
        <begin position="267"/>
        <end position="285"/>
    </location>
</feature>
<evidence type="ECO:0000256" key="4">
    <source>
        <dbReference type="ARBA" id="ARBA00022989"/>
    </source>
</evidence>
<evidence type="ECO:0000256" key="3">
    <source>
        <dbReference type="ARBA" id="ARBA00022692"/>
    </source>
</evidence>
<dbReference type="RefSeq" id="WP_106724112.1">
    <property type="nucleotide sequence ID" value="NZ_PXYL01000004.1"/>
</dbReference>
<dbReference type="PANTHER" id="PTHR32322">
    <property type="entry name" value="INNER MEMBRANE TRANSPORTER"/>
    <property type="match status" value="1"/>
</dbReference>
<accession>A0A2P7SGR0</accession>
<name>A0A2P7SGR0_9HYPH</name>
<comment type="similarity">
    <text evidence="2">Belongs to the EamA transporter family.</text>
</comment>
<dbReference type="AlphaFoldDB" id="A0A2P7SGR0"/>
<keyword evidence="3 6" id="KW-0812">Transmembrane</keyword>
<feature type="transmembrane region" description="Helical" evidence="6">
    <location>
        <begin position="86"/>
        <end position="108"/>
    </location>
</feature>
<feature type="transmembrane region" description="Helical" evidence="6">
    <location>
        <begin position="57"/>
        <end position="74"/>
    </location>
</feature>
<comment type="caution">
    <text evidence="8">The sequence shown here is derived from an EMBL/GenBank/DDBJ whole genome shotgun (WGS) entry which is preliminary data.</text>
</comment>
<dbReference type="InterPro" id="IPR037185">
    <property type="entry name" value="EmrE-like"/>
</dbReference>
<evidence type="ECO:0000256" key="1">
    <source>
        <dbReference type="ARBA" id="ARBA00004141"/>
    </source>
</evidence>
<evidence type="ECO:0000256" key="2">
    <source>
        <dbReference type="ARBA" id="ARBA00007362"/>
    </source>
</evidence>